<dbReference type="PANTHER" id="PTHR48090:SF7">
    <property type="entry name" value="RFBJ PROTEIN"/>
    <property type="match status" value="1"/>
</dbReference>
<feature type="domain" description="Methyltransferase" evidence="2">
    <location>
        <begin position="61"/>
        <end position="165"/>
    </location>
</feature>
<accession>A0ABW0KVR6</accession>
<dbReference type="EC" id="2.4.-.-" evidence="3"/>
<dbReference type="InterPro" id="IPR029044">
    <property type="entry name" value="Nucleotide-diphossugar_trans"/>
</dbReference>
<dbReference type="Pfam" id="PF13847">
    <property type="entry name" value="Methyltransf_31"/>
    <property type="match status" value="1"/>
</dbReference>
<keyword evidence="4" id="KW-1185">Reference proteome</keyword>
<dbReference type="RefSeq" id="WP_377171188.1">
    <property type="nucleotide sequence ID" value="NZ_JBHSMQ010000011.1"/>
</dbReference>
<evidence type="ECO:0000313" key="3">
    <source>
        <dbReference type="EMBL" id="MFC5457648.1"/>
    </source>
</evidence>
<dbReference type="InterPro" id="IPR029063">
    <property type="entry name" value="SAM-dependent_MTases_sf"/>
</dbReference>
<sequence length="485" mass="54503">MTSQKPAEALSPDLAMLPPRVAERLQSMTAFYDDPALRQGWAAQTYHEMLARYYNLQIPPDASVLEVGCGDGRLLSLLHGRRRVGIDVSERQIQKARARMPGGEFHVQAGETLSLAQQFDFIIISETINHAADVQMIFERLHHVSHERTRLIINFFNNLWRPLSAMAALTRMRTLQPETNWLSHEDVRNLLALSGWEEVGCTTRILWPFRALGLEVLLNRWLAPLLRPFCLAIFSTARPQPPATLKPQTVSVIIPARNEAGNIEAAVARIPTMGAGTEIIFVEGHSTDSTWEEIQRVAKAFPSRRITCLQQSGKGKGDAVRAGFAVATGDIVMILDADLTVQPEELPKFYAAIASGRAEFANGVRLVYPMQQEAMRFLNLCANKAFGLIFSWLLGQPVKDTLCGSKAMLRQNYERLAAGRAYFGEFDPFGDFDLLFGAEKLGLRIMDVPIHYADRTYGSTNIHRWSHGWLLLRMVWFAARKLKFV</sequence>
<dbReference type="Gene3D" id="3.90.550.10">
    <property type="entry name" value="Spore Coat Polysaccharide Biosynthesis Protein SpsA, Chain A"/>
    <property type="match status" value="1"/>
</dbReference>
<dbReference type="InterPro" id="IPR050256">
    <property type="entry name" value="Glycosyltransferase_2"/>
</dbReference>
<keyword evidence="3" id="KW-0328">Glycosyltransferase</keyword>
<protein>
    <submittedName>
        <fullName evidence="3">Glycosyltransferase</fullName>
        <ecNumber evidence="3">2.4.-.-</ecNumber>
    </submittedName>
</protein>
<evidence type="ECO:0000313" key="4">
    <source>
        <dbReference type="Proteomes" id="UP001596052"/>
    </source>
</evidence>
<proteinExistence type="predicted"/>
<evidence type="ECO:0000259" key="2">
    <source>
        <dbReference type="Pfam" id="PF13847"/>
    </source>
</evidence>
<organism evidence="3 4">
    <name type="scientific">Prosthecobacter fluviatilis</name>
    <dbReference type="NCBI Taxonomy" id="445931"/>
    <lineage>
        <taxon>Bacteria</taxon>
        <taxon>Pseudomonadati</taxon>
        <taxon>Verrucomicrobiota</taxon>
        <taxon>Verrucomicrobiia</taxon>
        <taxon>Verrucomicrobiales</taxon>
        <taxon>Verrucomicrobiaceae</taxon>
        <taxon>Prosthecobacter</taxon>
    </lineage>
</organism>
<dbReference type="CDD" id="cd04179">
    <property type="entry name" value="DPM_DPG-synthase_like"/>
    <property type="match status" value="1"/>
</dbReference>
<dbReference type="Gene3D" id="3.40.50.150">
    <property type="entry name" value="Vaccinia Virus protein VP39"/>
    <property type="match status" value="1"/>
</dbReference>
<reference evidence="4" key="1">
    <citation type="journal article" date="2019" name="Int. J. Syst. Evol. Microbiol.">
        <title>The Global Catalogue of Microorganisms (GCM) 10K type strain sequencing project: providing services to taxonomists for standard genome sequencing and annotation.</title>
        <authorList>
            <consortium name="The Broad Institute Genomics Platform"/>
            <consortium name="The Broad Institute Genome Sequencing Center for Infectious Disease"/>
            <person name="Wu L."/>
            <person name="Ma J."/>
        </authorList>
    </citation>
    <scope>NUCLEOTIDE SEQUENCE [LARGE SCALE GENOMIC DNA]</scope>
    <source>
        <strain evidence="4">CGMCC 4.1469</strain>
    </source>
</reference>
<keyword evidence="3" id="KW-0808">Transferase</keyword>
<dbReference type="SUPFAM" id="SSF53335">
    <property type="entry name" value="S-adenosyl-L-methionine-dependent methyltransferases"/>
    <property type="match status" value="1"/>
</dbReference>
<gene>
    <name evidence="3" type="ORF">ACFQDI_22460</name>
</gene>
<dbReference type="GO" id="GO:0016757">
    <property type="term" value="F:glycosyltransferase activity"/>
    <property type="evidence" value="ECO:0007669"/>
    <property type="project" value="UniProtKB-KW"/>
</dbReference>
<dbReference type="Pfam" id="PF00535">
    <property type="entry name" value="Glycos_transf_2"/>
    <property type="match status" value="1"/>
</dbReference>
<evidence type="ECO:0000259" key="1">
    <source>
        <dbReference type="Pfam" id="PF00535"/>
    </source>
</evidence>
<dbReference type="PANTHER" id="PTHR48090">
    <property type="entry name" value="UNDECAPRENYL-PHOSPHATE 4-DEOXY-4-FORMAMIDO-L-ARABINOSE TRANSFERASE-RELATED"/>
    <property type="match status" value="1"/>
</dbReference>
<dbReference type="CDD" id="cd02440">
    <property type="entry name" value="AdoMet_MTases"/>
    <property type="match status" value="1"/>
</dbReference>
<name>A0ABW0KVR6_9BACT</name>
<comment type="caution">
    <text evidence="3">The sequence shown here is derived from an EMBL/GenBank/DDBJ whole genome shotgun (WGS) entry which is preliminary data.</text>
</comment>
<feature type="domain" description="Glycosyltransferase 2-like" evidence="1">
    <location>
        <begin position="251"/>
        <end position="377"/>
    </location>
</feature>
<dbReference type="EMBL" id="JBHSMQ010000011">
    <property type="protein sequence ID" value="MFC5457648.1"/>
    <property type="molecule type" value="Genomic_DNA"/>
</dbReference>
<dbReference type="InterPro" id="IPR001173">
    <property type="entry name" value="Glyco_trans_2-like"/>
</dbReference>
<dbReference type="SUPFAM" id="SSF53448">
    <property type="entry name" value="Nucleotide-diphospho-sugar transferases"/>
    <property type="match status" value="1"/>
</dbReference>
<dbReference type="InterPro" id="IPR025714">
    <property type="entry name" value="Methyltranfer_dom"/>
</dbReference>
<dbReference type="Proteomes" id="UP001596052">
    <property type="component" value="Unassembled WGS sequence"/>
</dbReference>